<protein>
    <submittedName>
        <fullName evidence="5">AraC family transcriptional regulator</fullName>
    </submittedName>
</protein>
<sequence length="306" mass="35635">MKKNDRSPYFIHSIAELHRILELPKPEHPLVSVINFEEITCYTDESMRSLIYNFYSICIKKGFKGKLKYGQNYYDFDEGIMTFFSPGQVITTDITDELALSGWWLVVHSDYIRNYQLAKSIQNYGFFSYAANEALHLSEKEEAMATTIMKNIEQEYRSNIDSYSQDVIVSHIELLLNYSNRFYNRQFITRKATNNDLLIKLETLLADYFSGEKVQQLGLPTVHYISEQLAISPNYLSDLLRNLTGQSTQQHIHNKLIEKAQEILTTTSLSVSEIAYQLGFEYPQSFSKLFKNKTNLSPLEFRHTFN</sequence>
<keyword evidence="3" id="KW-0804">Transcription</keyword>
<dbReference type="GO" id="GO:0003700">
    <property type="term" value="F:DNA-binding transcription factor activity"/>
    <property type="evidence" value="ECO:0007669"/>
    <property type="project" value="InterPro"/>
</dbReference>
<evidence type="ECO:0000259" key="4">
    <source>
        <dbReference type="PROSITE" id="PS01124"/>
    </source>
</evidence>
<evidence type="ECO:0000256" key="3">
    <source>
        <dbReference type="ARBA" id="ARBA00023163"/>
    </source>
</evidence>
<dbReference type="InterPro" id="IPR020449">
    <property type="entry name" value="Tscrpt_reg_AraC-type_HTH"/>
</dbReference>
<reference evidence="5 6" key="1">
    <citation type="submission" date="2018-07" db="EMBL/GenBank/DDBJ databases">
        <title>Genome analysis of Larkinella rosea.</title>
        <authorList>
            <person name="Zhou Z."/>
            <person name="Wang G."/>
        </authorList>
    </citation>
    <scope>NUCLEOTIDE SEQUENCE [LARGE SCALE GENOMIC DNA]</scope>
    <source>
        <strain evidence="6">zzj9</strain>
    </source>
</reference>
<dbReference type="RefSeq" id="WP_114407807.1">
    <property type="nucleotide sequence ID" value="NZ_QOWE01000017.1"/>
</dbReference>
<dbReference type="SUPFAM" id="SSF46689">
    <property type="entry name" value="Homeodomain-like"/>
    <property type="match status" value="1"/>
</dbReference>
<dbReference type="Pfam" id="PF12833">
    <property type="entry name" value="HTH_18"/>
    <property type="match status" value="1"/>
</dbReference>
<dbReference type="PANTHER" id="PTHR43280">
    <property type="entry name" value="ARAC-FAMILY TRANSCRIPTIONAL REGULATOR"/>
    <property type="match status" value="1"/>
</dbReference>
<feature type="domain" description="HTH araC/xylS-type" evidence="4">
    <location>
        <begin position="199"/>
        <end position="304"/>
    </location>
</feature>
<evidence type="ECO:0000256" key="2">
    <source>
        <dbReference type="ARBA" id="ARBA00023125"/>
    </source>
</evidence>
<dbReference type="OrthoDB" id="643086at2"/>
<dbReference type="Gene3D" id="1.10.10.60">
    <property type="entry name" value="Homeodomain-like"/>
    <property type="match status" value="1"/>
</dbReference>
<gene>
    <name evidence="5" type="ORF">DUE52_19920</name>
</gene>
<dbReference type="SMART" id="SM00342">
    <property type="entry name" value="HTH_ARAC"/>
    <property type="match status" value="1"/>
</dbReference>
<dbReference type="AlphaFoldDB" id="A0A368JKU0"/>
<name>A0A368JKU0_9BACT</name>
<dbReference type="PRINTS" id="PR00032">
    <property type="entry name" value="HTHARAC"/>
</dbReference>
<comment type="caution">
    <text evidence="5">The sequence shown here is derived from an EMBL/GenBank/DDBJ whole genome shotgun (WGS) entry which is preliminary data.</text>
</comment>
<keyword evidence="2" id="KW-0238">DNA-binding</keyword>
<dbReference type="GO" id="GO:0043565">
    <property type="term" value="F:sequence-specific DNA binding"/>
    <property type="evidence" value="ECO:0007669"/>
    <property type="project" value="InterPro"/>
</dbReference>
<evidence type="ECO:0000313" key="5">
    <source>
        <dbReference type="EMBL" id="RCR67676.1"/>
    </source>
</evidence>
<evidence type="ECO:0000313" key="6">
    <source>
        <dbReference type="Proteomes" id="UP000253383"/>
    </source>
</evidence>
<dbReference type="Proteomes" id="UP000253383">
    <property type="component" value="Unassembled WGS sequence"/>
</dbReference>
<accession>A0A368JKU0</accession>
<proteinExistence type="predicted"/>
<dbReference type="InterPro" id="IPR009057">
    <property type="entry name" value="Homeodomain-like_sf"/>
</dbReference>
<dbReference type="PROSITE" id="PS01124">
    <property type="entry name" value="HTH_ARAC_FAMILY_2"/>
    <property type="match status" value="1"/>
</dbReference>
<keyword evidence="6" id="KW-1185">Reference proteome</keyword>
<dbReference type="InterPro" id="IPR018060">
    <property type="entry name" value="HTH_AraC"/>
</dbReference>
<keyword evidence="1" id="KW-0805">Transcription regulation</keyword>
<dbReference type="PANTHER" id="PTHR43280:SF32">
    <property type="entry name" value="TRANSCRIPTIONAL REGULATORY PROTEIN"/>
    <property type="match status" value="1"/>
</dbReference>
<evidence type="ECO:0000256" key="1">
    <source>
        <dbReference type="ARBA" id="ARBA00023015"/>
    </source>
</evidence>
<organism evidence="5 6">
    <name type="scientific">Larkinella punicea</name>
    <dbReference type="NCBI Taxonomy" id="2315727"/>
    <lineage>
        <taxon>Bacteria</taxon>
        <taxon>Pseudomonadati</taxon>
        <taxon>Bacteroidota</taxon>
        <taxon>Cytophagia</taxon>
        <taxon>Cytophagales</taxon>
        <taxon>Spirosomataceae</taxon>
        <taxon>Larkinella</taxon>
    </lineage>
</organism>
<dbReference type="EMBL" id="QOWE01000017">
    <property type="protein sequence ID" value="RCR67676.1"/>
    <property type="molecule type" value="Genomic_DNA"/>
</dbReference>